<feature type="signal peptide" evidence="12">
    <location>
        <begin position="1"/>
        <end position="22"/>
    </location>
</feature>
<keyword evidence="12" id="KW-0732">Signal</keyword>
<dbReference type="CDD" id="cd09596">
    <property type="entry name" value="M36"/>
    <property type="match status" value="1"/>
</dbReference>
<dbReference type="GO" id="GO:0005615">
    <property type="term" value="C:extracellular space"/>
    <property type="evidence" value="ECO:0007669"/>
    <property type="project" value="InterPro"/>
</dbReference>
<evidence type="ECO:0000256" key="6">
    <source>
        <dbReference type="ARBA" id="ARBA00022801"/>
    </source>
</evidence>
<dbReference type="PANTHER" id="PTHR33478">
    <property type="entry name" value="EXTRACELLULAR METALLOPROTEINASE MEP"/>
    <property type="match status" value="1"/>
</dbReference>
<evidence type="ECO:0000313" key="14">
    <source>
        <dbReference type="Proteomes" id="UP000320762"/>
    </source>
</evidence>
<dbReference type="PANTHER" id="PTHR33478:SF1">
    <property type="entry name" value="EXTRACELLULAR METALLOPROTEINASE MEP"/>
    <property type="match status" value="1"/>
</dbReference>
<evidence type="ECO:0000256" key="2">
    <source>
        <dbReference type="ARBA" id="ARBA00006006"/>
    </source>
</evidence>
<dbReference type="SUPFAM" id="SSF55486">
    <property type="entry name" value="Metalloproteases ('zincins'), catalytic domain"/>
    <property type="match status" value="1"/>
</dbReference>
<dbReference type="EC" id="3.4.24.-" evidence="12"/>
<sequence>MFSFGKMLNAVVLALACSSVNAVPWDATVKYSTHRTREISPALTIEAYHPPTTYKTFGKGLDDAHAARVKREGIEAASTAFVASQLGLDESAVNFKSGYESESAHYGYMRQAHDNVPFVNAVANVAFKDDKVVSFGNSFVSTDNIAASTPTVEIDSFISDIEAQLDGKFNDYSSLEYLAKADGTVALVHVVQIRNEDTNAWYEAMVDAHSGELVSITDFVADASYTVVPISKQDPTDGIETLSNPALTAASPYGWHGTSSTSTTTNTSGNNVVAYKGSSTSGTTSQSSSGQVFNYRYDTSVAPTSGSNVQAATVNSFYIMNSLHDISYLYGFTEAAYNFQTSNFGKGGVANDRVLMSVQDSSGTNNANFATPPDGQSGQCRMYIWTYTNPRRDGDVENDIPVHEGTHGITNRVTGGGTGRCLQTTESGGMGEGWSDAMAEWTEQTSATISDFTMGGWVTGSTAGIRSYPYSTNARTNPLRYSTIRTLNEVHDIGEVWANMLHNVYALLVGEYGFSADFKTSAASDAGNVVYMHLFIDALALQPCNPTLPTARDAWIQADENRYGGEHVCTVWTAFASRGLGVNARSYTDDTTVPAECR</sequence>
<evidence type="ECO:0000256" key="4">
    <source>
        <dbReference type="ARBA" id="ARBA00022670"/>
    </source>
</evidence>
<evidence type="ECO:0000256" key="3">
    <source>
        <dbReference type="ARBA" id="ARBA00022525"/>
    </source>
</evidence>
<name>A0A550C0R1_9AGAR</name>
<dbReference type="AlphaFoldDB" id="A0A550C0R1"/>
<keyword evidence="4 12" id="KW-0645">Protease</keyword>
<dbReference type="Gene3D" id="3.10.170.10">
    <property type="match status" value="1"/>
</dbReference>
<evidence type="ECO:0000256" key="8">
    <source>
        <dbReference type="ARBA" id="ARBA00023049"/>
    </source>
</evidence>
<protein>
    <recommendedName>
        <fullName evidence="12">Extracellular metalloproteinase</fullName>
        <ecNumber evidence="12">3.4.24.-</ecNumber>
    </recommendedName>
    <alternativeName>
        <fullName evidence="12">Fungalysin</fullName>
    </alternativeName>
</protein>
<gene>
    <name evidence="13" type="ORF">BD626DRAFT_463797</name>
</gene>
<comment type="cofactor">
    <cofactor evidence="11">
        <name>Zn(2+)</name>
        <dbReference type="ChEBI" id="CHEBI:29105"/>
    </cofactor>
    <text evidence="11">Binds 1 zinc ion per subunit.</text>
</comment>
<feature type="active site" evidence="10">
    <location>
        <position position="404"/>
    </location>
</feature>
<organism evidence="13 14">
    <name type="scientific">Schizophyllum amplum</name>
    <dbReference type="NCBI Taxonomy" id="97359"/>
    <lineage>
        <taxon>Eukaryota</taxon>
        <taxon>Fungi</taxon>
        <taxon>Dikarya</taxon>
        <taxon>Basidiomycota</taxon>
        <taxon>Agaricomycotina</taxon>
        <taxon>Agaricomycetes</taxon>
        <taxon>Agaricomycetidae</taxon>
        <taxon>Agaricales</taxon>
        <taxon>Schizophyllaceae</taxon>
        <taxon>Schizophyllum</taxon>
    </lineage>
</organism>
<keyword evidence="14" id="KW-1185">Reference proteome</keyword>
<evidence type="ECO:0000256" key="12">
    <source>
        <dbReference type="RuleBase" id="RU364017"/>
    </source>
</evidence>
<keyword evidence="9 12" id="KW-0865">Zymogen</keyword>
<evidence type="ECO:0000313" key="13">
    <source>
        <dbReference type="EMBL" id="TRM58391.1"/>
    </source>
</evidence>
<dbReference type="PROSITE" id="PS51257">
    <property type="entry name" value="PROKAR_LIPOPROTEIN"/>
    <property type="match status" value="1"/>
</dbReference>
<dbReference type="GO" id="GO:0004222">
    <property type="term" value="F:metalloendopeptidase activity"/>
    <property type="evidence" value="ECO:0007669"/>
    <property type="project" value="InterPro"/>
</dbReference>
<feature type="chain" id="PRO_5022265046" description="Extracellular metalloproteinase" evidence="12">
    <location>
        <begin position="23"/>
        <end position="598"/>
    </location>
</feature>
<evidence type="ECO:0000256" key="10">
    <source>
        <dbReference type="PIRSR" id="PIRSR601842-1"/>
    </source>
</evidence>
<dbReference type="EMBL" id="VDMD01000036">
    <property type="protein sequence ID" value="TRM58391.1"/>
    <property type="molecule type" value="Genomic_DNA"/>
</dbReference>
<dbReference type="InterPro" id="IPR001842">
    <property type="entry name" value="Peptidase_M36"/>
</dbReference>
<dbReference type="GO" id="GO:0006508">
    <property type="term" value="P:proteolysis"/>
    <property type="evidence" value="ECO:0007669"/>
    <property type="project" value="UniProtKB-KW"/>
</dbReference>
<reference evidence="13 14" key="1">
    <citation type="journal article" date="2019" name="New Phytol.">
        <title>Comparative genomics reveals unique wood-decay strategies and fruiting body development in the Schizophyllaceae.</title>
        <authorList>
            <person name="Almasi E."/>
            <person name="Sahu N."/>
            <person name="Krizsan K."/>
            <person name="Balint B."/>
            <person name="Kovacs G.M."/>
            <person name="Kiss B."/>
            <person name="Cseklye J."/>
            <person name="Drula E."/>
            <person name="Henrissat B."/>
            <person name="Nagy I."/>
            <person name="Chovatia M."/>
            <person name="Adam C."/>
            <person name="LaButti K."/>
            <person name="Lipzen A."/>
            <person name="Riley R."/>
            <person name="Grigoriev I.V."/>
            <person name="Nagy L.G."/>
        </authorList>
    </citation>
    <scope>NUCLEOTIDE SEQUENCE [LARGE SCALE GENOMIC DNA]</scope>
    <source>
        <strain evidence="13 14">NL-1724</strain>
    </source>
</reference>
<feature type="binding site" evidence="11">
    <location>
        <position position="403"/>
    </location>
    <ligand>
        <name>Zn(2+)</name>
        <dbReference type="ChEBI" id="CHEBI:29105"/>
        <note>catalytic</note>
    </ligand>
</feature>
<feature type="binding site" evidence="11">
    <location>
        <position position="222"/>
    </location>
    <ligand>
        <name>Zn(2+)</name>
        <dbReference type="ChEBI" id="CHEBI:29105"/>
        <note>catalytic</note>
    </ligand>
</feature>
<keyword evidence="7 11" id="KW-0862">Zinc</keyword>
<proteinExistence type="inferred from homology"/>
<keyword evidence="5 11" id="KW-0479">Metal-binding</keyword>
<dbReference type="OrthoDB" id="3227768at2759"/>
<dbReference type="GO" id="GO:0008270">
    <property type="term" value="F:zinc ion binding"/>
    <property type="evidence" value="ECO:0007669"/>
    <property type="project" value="InterPro"/>
</dbReference>
<evidence type="ECO:0000256" key="1">
    <source>
        <dbReference type="ARBA" id="ARBA00004613"/>
    </source>
</evidence>
<dbReference type="InterPro" id="IPR050371">
    <property type="entry name" value="Fungal_virulence_M36"/>
</dbReference>
<keyword evidence="3 12" id="KW-0964">Secreted</keyword>
<dbReference type="Proteomes" id="UP000320762">
    <property type="component" value="Unassembled WGS sequence"/>
</dbReference>
<evidence type="ECO:0000256" key="7">
    <source>
        <dbReference type="ARBA" id="ARBA00022833"/>
    </source>
</evidence>
<evidence type="ECO:0000256" key="5">
    <source>
        <dbReference type="ARBA" id="ARBA00022723"/>
    </source>
</evidence>
<evidence type="ECO:0000256" key="11">
    <source>
        <dbReference type="PIRSR" id="PIRSR601842-2"/>
    </source>
</evidence>
<feature type="binding site" evidence="11">
    <location>
        <position position="407"/>
    </location>
    <ligand>
        <name>Zn(2+)</name>
        <dbReference type="ChEBI" id="CHEBI:29105"/>
        <note>catalytic</note>
    </ligand>
</feature>
<dbReference type="Pfam" id="PF02128">
    <property type="entry name" value="Peptidase_M36"/>
    <property type="match status" value="1"/>
</dbReference>
<keyword evidence="8 12" id="KW-0482">Metalloprotease</keyword>
<dbReference type="PRINTS" id="PR00999">
    <property type="entry name" value="FUNGALYSIN"/>
</dbReference>
<dbReference type="InterPro" id="IPR027268">
    <property type="entry name" value="Peptidase_M4/M1_CTD_sf"/>
</dbReference>
<dbReference type="Gene3D" id="1.10.390.10">
    <property type="entry name" value="Neutral Protease Domain 2"/>
    <property type="match status" value="1"/>
</dbReference>
<accession>A0A550C0R1</accession>
<comment type="caution">
    <text evidence="13">The sequence shown here is derived from an EMBL/GenBank/DDBJ whole genome shotgun (WGS) entry which is preliminary data.</text>
</comment>
<evidence type="ECO:0000256" key="9">
    <source>
        <dbReference type="ARBA" id="ARBA00023145"/>
    </source>
</evidence>
<comment type="similarity">
    <text evidence="2 12">Belongs to the peptidase M36 family.</text>
</comment>
<keyword evidence="6 12" id="KW-0378">Hydrolase</keyword>
<comment type="subcellular location">
    <subcellularLocation>
        <location evidence="1 12">Secreted</location>
    </subcellularLocation>
</comment>
<feature type="binding site" evidence="11">
    <location>
        <position position="432"/>
    </location>
    <ligand>
        <name>Zn(2+)</name>
        <dbReference type="ChEBI" id="CHEBI:29105"/>
        <note>catalytic</note>
    </ligand>
</feature>